<dbReference type="Proteomes" id="UP001206925">
    <property type="component" value="Unassembled WGS sequence"/>
</dbReference>
<gene>
    <name evidence="3" type="ORF">M8C21_024844</name>
</gene>
<sequence length="122" mass="13581">VAKKYCEPYIDQVAVAAKPHLDKARETMKPYTNEAAQVYGKFVGIASKYHQQVQETVGESLKKHEITRSLATKEFASALLALAIIILFRALSAIFLGTAKKPTKTSKPSHTRRKAKRAHSEK</sequence>
<reference evidence="3" key="1">
    <citation type="submission" date="2022-06" db="EMBL/GenBank/DDBJ databases">
        <title>Uncovering the hologenomic basis of an extraordinary plant invasion.</title>
        <authorList>
            <person name="Bieker V.C."/>
            <person name="Martin M.D."/>
            <person name="Gilbert T."/>
            <person name="Hodgins K."/>
            <person name="Battlay P."/>
            <person name="Petersen B."/>
            <person name="Wilson J."/>
        </authorList>
    </citation>
    <scope>NUCLEOTIDE SEQUENCE</scope>
    <source>
        <strain evidence="3">AA19_3_7</strain>
        <tissue evidence="3">Leaf</tissue>
    </source>
</reference>
<dbReference type="PANTHER" id="PTHR34360">
    <property type="entry name" value="OS08G0519400 PROTEIN"/>
    <property type="match status" value="1"/>
</dbReference>
<dbReference type="EMBL" id="JAMZMK010008215">
    <property type="protein sequence ID" value="KAI7741322.1"/>
    <property type="molecule type" value="Genomic_DNA"/>
</dbReference>
<evidence type="ECO:0000313" key="3">
    <source>
        <dbReference type="EMBL" id="KAI7741322.1"/>
    </source>
</evidence>
<feature type="transmembrane region" description="Helical" evidence="2">
    <location>
        <begin position="75"/>
        <end position="97"/>
    </location>
</feature>
<accession>A0AAD5CGS2</accession>
<keyword evidence="2" id="KW-1133">Transmembrane helix</keyword>
<proteinExistence type="predicted"/>
<feature type="region of interest" description="Disordered" evidence="1">
    <location>
        <begin position="101"/>
        <end position="122"/>
    </location>
</feature>
<feature type="non-terminal residue" evidence="3">
    <location>
        <position position="1"/>
    </location>
</feature>
<evidence type="ECO:0000313" key="4">
    <source>
        <dbReference type="Proteomes" id="UP001206925"/>
    </source>
</evidence>
<keyword evidence="2" id="KW-0812">Transmembrane</keyword>
<evidence type="ECO:0000256" key="2">
    <source>
        <dbReference type="SAM" id="Phobius"/>
    </source>
</evidence>
<dbReference type="AlphaFoldDB" id="A0AAD5CGS2"/>
<organism evidence="3 4">
    <name type="scientific">Ambrosia artemisiifolia</name>
    <name type="common">Common ragweed</name>
    <dbReference type="NCBI Taxonomy" id="4212"/>
    <lineage>
        <taxon>Eukaryota</taxon>
        <taxon>Viridiplantae</taxon>
        <taxon>Streptophyta</taxon>
        <taxon>Embryophyta</taxon>
        <taxon>Tracheophyta</taxon>
        <taxon>Spermatophyta</taxon>
        <taxon>Magnoliopsida</taxon>
        <taxon>eudicotyledons</taxon>
        <taxon>Gunneridae</taxon>
        <taxon>Pentapetalae</taxon>
        <taxon>asterids</taxon>
        <taxon>campanulids</taxon>
        <taxon>Asterales</taxon>
        <taxon>Asteraceae</taxon>
        <taxon>Asteroideae</taxon>
        <taxon>Heliantheae alliance</taxon>
        <taxon>Heliantheae</taxon>
        <taxon>Ambrosia</taxon>
    </lineage>
</organism>
<keyword evidence="2" id="KW-0472">Membrane</keyword>
<dbReference type="PANTHER" id="PTHR34360:SF1">
    <property type="entry name" value="OS08G0519400 PROTEIN"/>
    <property type="match status" value="1"/>
</dbReference>
<keyword evidence="4" id="KW-1185">Reference proteome</keyword>
<evidence type="ECO:0000256" key="1">
    <source>
        <dbReference type="SAM" id="MobiDB-lite"/>
    </source>
</evidence>
<comment type="caution">
    <text evidence="3">The sequence shown here is derived from an EMBL/GenBank/DDBJ whole genome shotgun (WGS) entry which is preliminary data.</text>
</comment>
<name>A0AAD5CGS2_AMBAR</name>
<protein>
    <submittedName>
        <fullName evidence="3">Uncharacterized protein</fullName>
    </submittedName>
</protein>